<dbReference type="NCBIfam" id="TIGR00032">
    <property type="entry name" value="argG"/>
    <property type="match status" value="1"/>
</dbReference>
<dbReference type="PROSITE" id="PS00564">
    <property type="entry name" value="ARGININOSUCCIN_SYN_1"/>
    <property type="match status" value="1"/>
</dbReference>
<dbReference type="InterPro" id="IPR048268">
    <property type="entry name" value="Arginosuc_syn_C"/>
</dbReference>
<dbReference type="Proteomes" id="UP001158576">
    <property type="component" value="Chromosome PAR"/>
</dbReference>
<reference evidence="12 13" key="1">
    <citation type="submission" date="2021-04" db="EMBL/GenBank/DDBJ databases">
        <authorList>
            <person name="Bliznina A."/>
        </authorList>
    </citation>
    <scope>NUCLEOTIDE SEQUENCE [LARGE SCALE GENOMIC DNA]</scope>
</reference>
<evidence type="ECO:0000256" key="3">
    <source>
        <dbReference type="ARBA" id="ARBA00012286"/>
    </source>
</evidence>
<dbReference type="InterPro" id="IPR014729">
    <property type="entry name" value="Rossmann-like_a/b/a_fold"/>
</dbReference>
<dbReference type="PROSITE" id="PS00565">
    <property type="entry name" value="ARGININOSUCCIN_SYN_2"/>
    <property type="match status" value="1"/>
</dbReference>
<dbReference type="EC" id="6.3.4.5" evidence="3"/>
<dbReference type="Pfam" id="PF20979">
    <property type="entry name" value="Arginosuc_syn_C"/>
    <property type="match status" value="1"/>
</dbReference>
<dbReference type="InterPro" id="IPR023434">
    <property type="entry name" value="Arginosuc_synth_type_1_subfam"/>
</dbReference>
<dbReference type="SUPFAM" id="SSF69864">
    <property type="entry name" value="Argininosuccinate synthetase, C-terminal domain"/>
    <property type="match status" value="1"/>
</dbReference>
<dbReference type="InterPro" id="IPR001518">
    <property type="entry name" value="Arginosuc_synth"/>
</dbReference>
<sequence length="402" mass="45049">MTQETVVLAYSGGLDTSCILVYLVKQGYRVVACIADVGQDEDFERAKEKAMSIGASAIYVEDVKEEFVTDFIWPWVKSGAIYEEQYLLGTSLARPLISKALVKVARLENAQYISHGATGKGNDQVRFELSIAALAPDIKIIAPWRDAEFCAKFAGRNDLFNFAEENNIPLPVSKSSPWSMDANLMHISYEAGILEDPNVSPPDRMWLMTKDPVNAPDAPEFIELVFEKGLPVMMKYRETEVSAPLELFKKLNEIAGEHGIGRLDIIESRFVGMKSRGCYETPAGTVLLTAHKDLESLTTDREVIRLKQNLGREFSVQVYNGMWNSPEAQFTRQAIDHSQQFVNGSVKLQLYKGFVRVVTRNSKTSVYDATLASMDELTDYNPADAEGFIRINALRLKQHAKR</sequence>
<evidence type="ECO:0000256" key="8">
    <source>
        <dbReference type="ARBA" id="ARBA00022741"/>
    </source>
</evidence>
<keyword evidence="5" id="KW-0055">Arginine biosynthesis</keyword>
<dbReference type="Gene3D" id="3.40.50.620">
    <property type="entry name" value="HUPs"/>
    <property type="match status" value="1"/>
</dbReference>
<comment type="pathway">
    <text evidence="2">Nitrogen metabolism; urea cycle; (N(omega)-L-arginino)succinate from L-aspartate and L-citrulline: step 1/1.</text>
</comment>
<dbReference type="Gene3D" id="3.90.1260.10">
    <property type="entry name" value="Argininosuccinate synthetase, chain A, domain 2"/>
    <property type="match status" value="1"/>
</dbReference>
<dbReference type="NCBIfam" id="NF001770">
    <property type="entry name" value="PRK00509.1"/>
    <property type="match status" value="1"/>
</dbReference>
<keyword evidence="13" id="KW-1185">Reference proteome</keyword>
<dbReference type="SUPFAM" id="SSF52402">
    <property type="entry name" value="Adenine nucleotide alpha hydrolases-like"/>
    <property type="match status" value="1"/>
</dbReference>
<keyword evidence="4" id="KW-0835">Urea cycle</keyword>
<dbReference type="InterPro" id="IPR018223">
    <property type="entry name" value="Arginosuc_synth_CS"/>
</dbReference>
<evidence type="ECO:0000256" key="2">
    <source>
        <dbReference type="ARBA" id="ARBA00005154"/>
    </source>
</evidence>
<dbReference type="InterPro" id="IPR024074">
    <property type="entry name" value="AS_cat/multimer_dom_body"/>
</dbReference>
<feature type="domain" description="Arginosuccinate synthase-like N-terminal" evidence="10">
    <location>
        <begin position="6"/>
        <end position="169"/>
    </location>
</feature>
<keyword evidence="8" id="KW-0547">Nucleotide-binding</keyword>
<comment type="pathway">
    <text evidence="1">Amino-acid biosynthesis; L-arginine biosynthesis; L-arginine from L-ornithine and carbamoyl phosphate: step 2/3.</text>
</comment>
<evidence type="ECO:0000256" key="6">
    <source>
        <dbReference type="ARBA" id="ARBA00022598"/>
    </source>
</evidence>
<keyword evidence="7" id="KW-0028">Amino-acid biosynthesis</keyword>
<gene>
    <name evidence="12" type="ORF">OKIOD_LOCUS1186</name>
</gene>
<evidence type="ECO:0000256" key="5">
    <source>
        <dbReference type="ARBA" id="ARBA00022571"/>
    </source>
</evidence>
<dbReference type="CDD" id="cd01999">
    <property type="entry name" value="ASS"/>
    <property type="match status" value="1"/>
</dbReference>
<protein>
    <recommendedName>
        <fullName evidence="3">argininosuccinate synthase</fullName>
        <ecNumber evidence="3">6.3.4.5</ecNumber>
    </recommendedName>
</protein>
<feature type="domain" description="Arginosuccinate synthase C-terminal" evidence="11">
    <location>
        <begin position="178"/>
        <end position="398"/>
    </location>
</feature>
<dbReference type="HAMAP" id="MF_00005">
    <property type="entry name" value="Arg_succ_synth_type1"/>
    <property type="match status" value="1"/>
</dbReference>
<evidence type="ECO:0000256" key="1">
    <source>
        <dbReference type="ARBA" id="ARBA00004967"/>
    </source>
</evidence>
<organism evidence="12 13">
    <name type="scientific">Oikopleura dioica</name>
    <name type="common">Tunicate</name>
    <dbReference type="NCBI Taxonomy" id="34765"/>
    <lineage>
        <taxon>Eukaryota</taxon>
        <taxon>Metazoa</taxon>
        <taxon>Chordata</taxon>
        <taxon>Tunicata</taxon>
        <taxon>Appendicularia</taxon>
        <taxon>Copelata</taxon>
        <taxon>Oikopleuridae</taxon>
        <taxon>Oikopleura</taxon>
    </lineage>
</organism>
<evidence type="ECO:0000259" key="11">
    <source>
        <dbReference type="Pfam" id="PF20979"/>
    </source>
</evidence>
<dbReference type="PANTHER" id="PTHR11587">
    <property type="entry name" value="ARGININOSUCCINATE SYNTHASE"/>
    <property type="match status" value="1"/>
</dbReference>
<evidence type="ECO:0000256" key="9">
    <source>
        <dbReference type="ARBA" id="ARBA00022840"/>
    </source>
</evidence>
<proteinExistence type="inferred from homology"/>
<evidence type="ECO:0000313" key="12">
    <source>
        <dbReference type="EMBL" id="CAG5080521.1"/>
    </source>
</evidence>
<dbReference type="EMBL" id="OU015568">
    <property type="protein sequence ID" value="CAG5080521.1"/>
    <property type="molecule type" value="Genomic_DNA"/>
</dbReference>
<keyword evidence="6" id="KW-0436">Ligase</keyword>
<evidence type="ECO:0000259" key="10">
    <source>
        <dbReference type="Pfam" id="PF00764"/>
    </source>
</evidence>
<accession>A0ABN7RLE7</accession>
<keyword evidence="9" id="KW-0067">ATP-binding</keyword>
<dbReference type="InterPro" id="IPR048267">
    <property type="entry name" value="Arginosuc_syn_N"/>
</dbReference>
<dbReference type="PANTHER" id="PTHR11587:SF2">
    <property type="entry name" value="ARGININOSUCCINATE SYNTHASE"/>
    <property type="match status" value="1"/>
</dbReference>
<evidence type="ECO:0000313" key="13">
    <source>
        <dbReference type="Proteomes" id="UP001158576"/>
    </source>
</evidence>
<evidence type="ECO:0000256" key="4">
    <source>
        <dbReference type="ARBA" id="ARBA00022436"/>
    </source>
</evidence>
<evidence type="ECO:0000256" key="7">
    <source>
        <dbReference type="ARBA" id="ARBA00022605"/>
    </source>
</evidence>
<dbReference type="Pfam" id="PF00764">
    <property type="entry name" value="Arginosuc_synth"/>
    <property type="match status" value="1"/>
</dbReference>
<name>A0ABN7RLE7_OIKDI</name>